<evidence type="ECO:0000313" key="2">
    <source>
        <dbReference type="Proteomes" id="UP000784294"/>
    </source>
</evidence>
<reference evidence="1" key="1">
    <citation type="submission" date="2018-11" db="EMBL/GenBank/DDBJ databases">
        <authorList>
            <consortium name="Pathogen Informatics"/>
        </authorList>
    </citation>
    <scope>NUCLEOTIDE SEQUENCE</scope>
</reference>
<dbReference type="AlphaFoldDB" id="A0A448WPJ8"/>
<dbReference type="EMBL" id="CAAALY010030493">
    <property type="protein sequence ID" value="VEL16959.1"/>
    <property type="molecule type" value="Genomic_DNA"/>
</dbReference>
<keyword evidence="2" id="KW-1185">Reference proteome</keyword>
<protein>
    <submittedName>
        <fullName evidence="1">Uncharacterized protein</fullName>
    </submittedName>
</protein>
<comment type="caution">
    <text evidence="1">The sequence shown here is derived from an EMBL/GenBank/DDBJ whole genome shotgun (WGS) entry which is preliminary data.</text>
</comment>
<proteinExistence type="predicted"/>
<name>A0A448WPJ8_9PLAT</name>
<gene>
    <name evidence="1" type="ORF">PXEA_LOCUS10399</name>
</gene>
<sequence length="224" mass="25071">MRTQFTVASQAGVGLRDPSGCSLLHRAALVACLSRQRRTSRPYTPSTAIADNRMTEQAWAALVMQRLVERGVPVGVRESEAGCTAVDLELGRWSEGTSYARQLADWMQEREFEAPHVAGVSRFCLNTRIELKIRSLGRSCSFHSFLFVVMVDGIGAGIHFYMNSICVLYSLPLCIGKMGEMKRLSLRSSVVWIFWNTLVCARISERISFGLDHSFSLTHRPEAH</sequence>
<evidence type="ECO:0000313" key="1">
    <source>
        <dbReference type="EMBL" id="VEL16959.1"/>
    </source>
</evidence>
<dbReference type="Proteomes" id="UP000784294">
    <property type="component" value="Unassembled WGS sequence"/>
</dbReference>
<accession>A0A448WPJ8</accession>
<organism evidence="1 2">
    <name type="scientific">Protopolystoma xenopodis</name>
    <dbReference type="NCBI Taxonomy" id="117903"/>
    <lineage>
        <taxon>Eukaryota</taxon>
        <taxon>Metazoa</taxon>
        <taxon>Spiralia</taxon>
        <taxon>Lophotrochozoa</taxon>
        <taxon>Platyhelminthes</taxon>
        <taxon>Monogenea</taxon>
        <taxon>Polyopisthocotylea</taxon>
        <taxon>Polystomatidea</taxon>
        <taxon>Polystomatidae</taxon>
        <taxon>Protopolystoma</taxon>
    </lineage>
</organism>